<dbReference type="GO" id="GO:0016020">
    <property type="term" value="C:membrane"/>
    <property type="evidence" value="ECO:0007669"/>
    <property type="project" value="UniProtKB-SubCell"/>
</dbReference>
<evidence type="ECO:0000313" key="8">
    <source>
        <dbReference type="EMBL" id="CAG8973616.1"/>
    </source>
</evidence>
<keyword evidence="4 6" id="KW-1133">Transmembrane helix</keyword>
<accession>A0A9N9LJA1</accession>
<comment type="function">
    <text evidence="6">May be involved in iron transport and iron homeostasis.</text>
</comment>
<dbReference type="InterPro" id="IPR009716">
    <property type="entry name" value="Ferroportin-1"/>
</dbReference>
<feature type="transmembrane region" description="Helical" evidence="6">
    <location>
        <begin position="81"/>
        <end position="100"/>
    </location>
</feature>
<evidence type="ECO:0000256" key="2">
    <source>
        <dbReference type="ARBA" id="ARBA00022448"/>
    </source>
</evidence>
<protein>
    <recommendedName>
        <fullName evidence="6">Solute carrier family 40 member</fullName>
    </recommendedName>
</protein>
<dbReference type="PANTHER" id="PTHR11660">
    <property type="entry name" value="SOLUTE CARRIER FAMILY 40 MEMBER"/>
    <property type="match status" value="1"/>
</dbReference>
<evidence type="ECO:0000256" key="7">
    <source>
        <dbReference type="SAM" id="MobiDB-lite"/>
    </source>
</evidence>
<keyword evidence="2 6" id="KW-0813">Transport</keyword>
<comment type="caution">
    <text evidence="6">Lacks conserved residue(s) required for the propagation of feature annotation.</text>
</comment>
<feature type="compositionally biased region" description="Basic and acidic residues" evidence="7">
    <location>
        <begin position="1"/>
        <end position="17"/>
    </location>
</feature>
<proteinExistence type="inferred from homology"/>
<feature type="transmembrane region" description="Helical" evidence="6">
    <location>
        <begin position="120"/>
        <end position="138"/>
    </location>
</feature>
<evidence type="ECO:0000256" key="4">
    <source>
        <dbReference type="ARBA" id="ARBA00022989"/>
    </source>
</evidence>
<gene>
    <name evidence="8" type="ORF">HYALB_00002181</name>
</gene>
<feature type="region of interest" description="Disordered" evidence="7">
    <location>
        <begin position="1"/>
        <end position="31"/>
    </location>
</feature>
<dbReference type="AlphaFoldDB" id="A0A9N9LJA1"/>
<feature type="transmembrane region" description="Helical" evidence="6">
    <location>
        <begin position="440"/>
        <end position="461"/>
    </location>
</feature>
<dbReference type="GO" id="GO:0005381">
    <property type="term" value="F:iron ion transmembrane transporter activity"/>
    <property type="evidence" value="ECO:0007669"/>
    <property type="project" value="UniProtKB-UniRule"/>
</dbReference>
<evidence type="ECO:0000256" key="1">
    <source>
        <dbReference type="ARBA" id="ARBA00004141"/>
    </source>
</evidence>
<evidence type="ECO:0000313" key="9">
    <source>
        <dbReference type="Proteomes" id="UP000701801"/>
    </source>
</evidence>
<keyword evidence="5 6" id="KW-0472">Membrane</keyword>
<organism evidence="8 9">
    <name type="scientific">Hymenoscyphus albidus</name>
    <dbReference type="NCBI Taxonomy" id="595503"/>
    <lineage>
        <taxon>Eukaryota</taxon>
        <taxon>Fungi</taxon>
        <taxon>Dikarya</taxon>
        <taxon>Ascomycota</taxon>
        <taxon>Pezizomycotina</taxon>
        <taxon>Leotiomycetes</taxon>
        <taxon>Helotiales</taxon>
        <taxon>Helotiaceae</taxon>
        <taxon>Hymenoscyphus</taxon>
    </lineage>
</organism>
<keyword evidence="6" id="KW-0406">Ion transport</keyword>
<dbReference type="Proteomes" id="UP000701801">
    <property type="component" value="Unassembled WGS sequence"/>
</dbReference>
<name>A0A9N9LJA1_9HELO</name>
<sequence length="485" mass="53982">MVDHEDFDQRTEEEGRLINDPSSPSTPNLTQVQGMSRSQAINLYTRGIVRTVVSICLSSIVGRWVDGSPNRMKTLSTTISFNRFAVILLCLLLLGIAESANLNDEASSTSGFQLKLTPGLKNGMFSLILLLGVIETLSANGNILSMERDFVPTAADPTHMKYNLTYLNSVMRRIDLTCKLLAPIMISVTISTTSVRIGILVVAAMNALSWGVELWCAKRVWNRNSRLRVLKVRHIGTSARVTREVGEEAQITFAERTSQIVRLYGNNFRTARACGSIVEISSTFVTPVGVRYLGKAKRHDFIHVGESYNEEYDLELLESTSESSDIDSMTETGLQRLGLGNNIATALLGSRFVCHLALITSSFAIDHQSFRSLFKLLRFAFLSLSRLGLWIFDLTTQQLTQTLNPPQALSTFTGVEYSFVSFFELCQHLMGIFLGKPEEFMWIASVSSIAVGISSIAYAGWVRHRRGHLVHWEKVSQYCKRTGLG</sequence>
<dbReference type="Pfam" id="PF06963">
    <property type="entry name" value="FPN1"/>
    <property type="match status" value="2"/>
</dbReference>
<dbReference type="OrthoDB" id="648861at2759"/>
<keyword evidence="3 6" id="KW-0812">Transmembrane</keyword>
<evidence type="ECO:0000256" key="3">
    <source>
        <dbReference type="ARBA" id="ARBA00022692"/>
    </source>
</evidence>
<reference evidence="8" key="1">
    <citation type="submission" date="2021-07" db="EMBL/GenBank/DDBJ databases">
        <authorList>
            <person name="Durling M."/>
        </authorList>
    </citation>
    <scope>NUCLEOTIDE SEQUENCE</scope>
</reference>
<feature type="compositionally biased region" description="Polar residues" evidence="7">
    <location>
        <begin position="20"/>
        <end position="31"/>
    </location>
</feature>
<comment type="subcellular location">
    <subcellularLocation>
        <location evidence="1 6">Membrane</location>
        <topology evidence="1 6">Multi-pass membrane protein</topology>
    </subcellularLocation>
</comment>
<dbReference type="PANTHER" id="PTHR11660:SF57">
    <property type="entry name" value="SOLUTE CARRIER FAMILY 40 MEMBER"/>
    <property type="match status" value="1"/>
</dbReference>
<feature type="transmembrane region" description="Helical" evidence="6">
    <location>
        <begin position="180"/>
        <end position="205"/>
    </location>
</feature>
<comment type="similarity">
    <text evidence="6">Belongs to the ferroportin (FP) (TC 2.A.100) family. SLC40A subfamily.</text>
</comment>
<keyword evidence="9" id="KW-1185">Reference proteome</keyword>
<evidence type="ECO:0000256" key="6">
    <source>
        <dbReference type="RuleBase" id="RU365065"/>
    </source>
</evidence>
<evidence type="ECO:0000256" key="5">
    <source>
        <dbReference type="ARBA" id="ARBA00023136"/>
    </source>
</evidence>
<dbReference type="EMBL" id="CAJVRM010000077">
    <property type="protein sequence ID" value="CAG8973616.1"/>
    <property type="molecule type" value="Genomic_DNA"/>
</dbReference>
<comment type="caution">
    <text evidence="8">The sequence shown here is derived from an EMBL/GenBank/DDBJ whole genome shotgun (WGS) entry which is preliminary data.</text>
</comment>